<keyword evidence="1" id="KW-0723">Serine/threonine-protein kinase</keyword>
<dbReference type="Proteomes" id="UP000046392">
    <property type="component" value="Unplaced"/>
</dbReference>
<dbReference type="GO" id="GO:0005634">
    <property type="term" value="C:nucleus"/>
    <property type="evidence" value="ECO:0007669"/>
    <property type="project" value="TreeGrafter"/>
</dbReference>
<dbReference type="InterPro" id="IPR011009">
    <property type="entry name" value="Kinase-like_dom_sf"/>
</dbReference>
<reference evidence="8" key="1">
    <citation type="submission" date="2017-02" db="UniProtKB">
        <authorList>
            <consortium name="WormBaseParasite"/>
        </authorList>
    </citation>
    <scope>IDENTIFICATION</scope>
</reference>
<sequence length="323" mass="37514">MEDFEDFFVDIPKIIEDPITGNQYNRGGFLGKGGFGECYLFTDLRTRKKYTGKVVIMSELNCELDMIYEEITIHKNLRHRNIIRMFEYVECSKYICMILELCDDTLEGVLKRLKVLDEPSCRFVIREVACGLSHLHENRIIHRDIKPDNIFLTKDMDVKIGDFGIAIRHVDLTERIWKRCGTRKYFAPETLNGHGYSFGVDVWALGITLYNMVVGHDPFDDVFTSVLYDIIKKCDIYLQIPSTVPVHTRDMIRILLTRDPDSRPTIDDVLKCDYLNSKSISKDHLQGYVSEKHISNTVNQKDLHECNEMTLSKNKNISKKDVN</sequence>
<evidence type="ECO:0000256" key="1">
    <source>
        <dbReference type="ARBA" id="ARBA00022527"/>
    </source>
</evidence>
<dbReference type="PROSITE" id="PS50011">
    <property type="entry name" value="PROTEIN_KINASE_DOM"/>
    <property type="match status" value="1"/>
</dbReference>
<dbReference type="InterPro" id="IPR000719">
    <property type="entry name" value="Prot_kinase_dom"/>
</dbReference>
<dbReference type="STRING" id="174720.A0A0N5B425"/>
<evidence type="ECO:0000256" key="3">
    <source>
        <dbReference type="ARBA" id="ARBA00022741"/>
    </source>
</evidence>
<dbReference type="WBParaSite" id="SPAL_0000082800.1">
    <property type="protein sequence ID" value="SPAL_0000082800.1"/>
    <property type="gene ID" value="SPAL_0000082800"/>
</dbReference>
<evidence type="ECO:0000313" key="7">
    <source>
        <dbReference type="Proteomes" id="UP000046392"/>
    </source>
</evidence>
<dbReference type="PROSITE" id="PS00108">
    <property type="entry name" value="PROTEIN_KINASE_ST"/>
    <property type="match status" value="1"/>
</dbReference>
<evidence type="ECO:0000256" key="2">
    <source>
        <dbReference type="ARBA" id="ARBA00022679"/>
    </source>
</evidence>
<dbReference type="GO" id="GO:0004674">
    <property type="term" value="F:protein serine/threonine kinase activity"/>
    <property type="evidence" value="ECO:0007669"/>
    <property type="project" value="UniProtKB-KW"/>
</dbReference>
<accession>A0A0N5B425</accession>
<dbReference type="PANTHER" id="PTHR24345">
    <property type="entry name" value="SERINE/THREONINE-PROTEIN KINASE PLK"/>
    <property type="match status" value="1"/>
</dbReference>
<evidence type="ECO:0000313" key="8">
    <source>
        <dbReference type="WBParaSite" id="SPAL_0000082800.1"/>
    </source>
</evidence>
<keyword evidence="5" id="KW-0067">ATP-binding</keyword>
<protein>
    <submittedName>
        <fullName evidence="8">Protein kinase domain-containing protein</fullName>
    </submittedName>
</protein>
<keyword evidence="3" id="KW-0547">Nucleotide-binding</keyword>
<evidence type="ECO:0000256" key="4">
    <source>
        <dbReference type="ARBA" id="ARBA00022777"/>
    </source>
</evidence>
<dbReference type="PANTHER" id="PTHR24345:SF43">
    <property type="entry name" value="INACTIVE SERINE_THREONINE-PROTEIN KINASE PLK5"/>
    <property type="match status" value="1"/>
</dbReference>
<name>A0A0N5B425_STREA</name>
<dbReference type="SMART" id="SM00220">
    <property type="entry name" value="S_TKc"/>
    <property type="match status" value="1"/>
</dbReference>
<dbReference type="Gene3D" id="1.10.510.10">
    <property type="entry name" value="Transferase(Phosphotransferase) domain 1"/>
    <property type="match status" value="1"/>
</dbReference>
<dbReference type="GO" id="GO:0007052">
    <property type="term" value="P:mitotic spindle organization"/>
    <property type="evidence" value="ECO:0007669"/>
    <property type="project" value="TreeGrafter"/>
</dbReference>
<dbReference type="AlphaFoldDB" id="A0A0N5B425"/>
<dbReference type="GO" id="GO:0005813">
    <property type="term" value="C:centrosome"/>
    <property type="evidence" value="ECO:0007669"/>
    <property type="project" value="TreeGrafter"/>
</dbReference>
<keyword evidence="4" id="KW-0418">Kinase</keyword>
<dbReference type="Gene3D" id="3.30.200.20">
    <property type="entry name" value="Phosphorylase Kinase, domain 1"/>
    <property type="match status" value="1"/>
</dbReference>
<keyword evidence="2" id="KW-0808">Transferase</keyword>
<proteinExistence type="predicted"/>
<evidence type="ECO:0000259" key="6">
    <source>
        <dbReference type="PROSITE" id="PS50011"/>
    </source>
</evidence>
<dbReference type="InterPro" id="IPR008271">
    <property type="entry name" value="Ser/Thr_kinase_AS"/>
</dbReference>
<dbReference type="Pfam" id="PF00069">
    <property type="entry name" value="Pkinase"/>
    <property type="match status" value="1"/>
</dbReference>
<keyword evidence="7" id="KW-1185">Reference proteome</keyword>
<evidence type="ECO:0000256" key="5">
    <source>
        <dbReference type="ARBA" id="ARBA00022840"/>
    </source>
</evidence>
<organism evidence="7 8">
    <name type="scientific">Strongyloides papillosus</name>
    <name type="common">Intestinal threadworm</name>
    <dbReference type="NCBI Taxonomy" id="174720"/>
    <lineage>
        <taxon>Eukaryota</taxon>
        <taxon>Metazoa</taxon>
        <taxon>Ecdysozoa</taxon>
        <taxon>Nematoda</taxon>
        <taxon>Chromadorea</taxon>
        <taxon>Rhabditida</taxon>
        <taxon>Tylenchina</taxon>
        <taxon>Panagrolaimomorpha</taxon>
        <taxon>Strongyloidoidea</taxon>
        <taxon>Strongyloididae</taxon>
        <taxon>Strongyloides</taxon>
    </lineage>
</organism>
<dbReference type="SUPFAM" id="SSF56112">
    <property type="entry name" value="Protein kinase-like (PK-like)"/>
    <property type="match status" value="1"/>
</dbReference>
<dbReference type="GO" id="GO:0005737">
    <property type="term" value="C:cytoplasm"/>
    <property type="evidence" value="ECO:0007669"/>
    <property type="project" value="TreeGrafter"/>
</dbReference>
<dbReference type="GO" id="GO:0000776">
    <property type="term" value="C:kinetochore"/>
    <property type="evidence" value="ECO:0007669"/>
    <property type="project" value="TreeGrafter"/>
</dbReference>
<dbReference type="GO" id="GO:0005524">
    <property type="term" value="F:ATP binding"/>
    <property type="evidence" value="ECO:0007669"/>
    <property type="project" value="UniProtKB-KW"/>
</dbReference>
<dbReference type="FunFam" id="3.30.200.20:FF:000042">
    <property type="entry name" value="Aurora kinase A"/>
    <property type="match status" value="1"/>
</dbReference>
<dbReference type="GO" id="GO:0000922">
    <property type="term" value="C:spindle pole"/>
    <property type="evidence" value="ECO:0007669"/>
    <property type="project" value="TreeGrafter"/>
</dbReference>
<feature type="domain" description="Protein kinase" evidence="6">
    <location>
        <begin position="24"/>
        <end position="275"/>
    </location>
</feature>